<dbReference type="AlphaFoldDB" id="A0A7G9GPD8"/>
<evidence type="ECO:0000313" key="2">
    <source>
        <dbReference type="Proteomes" id="UP000515856"/>
    </source>
</evidence>
<dbReference type="Proteomes" id="UP000515856">
    <property type="component" value="Chromosome"/>
</dbReference>
<evidence type="ECO:0000313" key="1">
    <source>
        <dbReference type="EMBL" id="QNM12670.1"/>
    </source>
</evidence>
<reference evidence="1 2" key="1">
    <citation type="submission" date="2020-08" db="EMBL/GenBank/DDBJ databases">
        <authorList>
            <person name="Liu C."/>
            <person name="Sun Q."/>
        </authorList>
    </citation>
    <scope>NUCLEOTIDE SEQUENCE [LARGE SCALE GENOMIC DNA]</scope>
    <source>
        <strain evidence="1 2">NSJ-61</strain>
    </source>
</reference>
<keyword evidence="2" id="KW-1185">Reference proteome</keyword>
<name>A0A7G9GPD8_9FIRM</name>
<dbReference type="RefSeq" id="WP_187426231.1">
    <property type="nucleotide sequence ID" value="NZ_CP060636.1"/>
</dbReference>
<accession>A0A7G9GPD8</accession>
<gene>
    <name evidence="1" type="ORF">H9Q80_01570</name>
</gene>
<sequence>MTKKNIVNKDYKDMAPEEKIKFLEDKNLYLEAENEYLKKLRAVVQARKNQQPKKK</sequence>
<protein>
    <submittedName>
        <fullName evidence="1">Uncharacterized protein</fullName>
    </submittedName>
</protein>
<dbReference type="KEGG" id="ehn:H9Q80_01570"/>
<proteinExistence type="predicted"/>
<organism evidence="1 2">
    <name type="scientific">[Eubacterium] hominis</name>
    <dbReference type="NCBI Taxonomy" id="2764325"/>
    <lineage>
        <taxon>Bacteria</taxon>
        <taxon>Bacillati</taxon>
        <taxon>Bacillota</taxon>
        <taxon>Erysipelotrichia</taxon>
        <taxon>Erysipelotrichales</taxon>
        <taxon>Erysipelotrichaceae</taxon>
        <taxon>Amedibacillus</taxon>
    </lineage>
</organism>
<dbReference type="EMBL" id="CP060636">
    <property type="protein sequence ID" value="QNM12670.1"/>
    <property type="molecule type" value="Genomic_DNA"/>
</dbReference>